<proteinExistence type="predicted"/>
<comment type="caution">
    <text evidence="1">The sequence shown here is derived from an EMBL/GenBank/DDBJ whole genome shotgun (WGS) entry which is preliminary data.</text>
</comment>
<organism evidence="1 2">
    <name type="scientific">Halomonas salifodinae</name>
    <dbReference type="NCBI Taxonomy" id="438745"/>
    <lineage>
        <taxon>Bacteria</taxon>
        <taxon>Pseudomonadati</taxon>
        <taxon>Pseudomonadota</taxon>
        <taxon>Gammaproteobacteria</taxon>
        <taxon>Oceanospirillales</taxon>
        <taxon>Halomonadaceae</taxon>
        <taxon>Halomonas</taxon>
    </lineage>
</organism>
<evidence type="ECO:0000313" key="1">
    <source>
        <dbReference type="EMBL" id="MFC7091873.1"/>
    </source>
</evidence>
<dbReference type="EMBL" id="JBHSZP010000049">
    <property type="protein sequence ID" value="MFC7091873.1"/>
    <property type="molecule type" value="Genomic_DNA"/>
</dbReference>
<reference evidence="2" key="1">
    <citation type="journal article" date="2019" name="Int. J. Syst. Evol. Microbiol.">
        <title>The Global Catalogue of Microorganisms (GCM) 10K type strain sequencing project: providing services to taxonomists for standard genome sequencing and annotation.</title>
        <authorList>
            <consortium name="The Broad Institute Genomics Platform"/>
            <consortium name="The Broad Institute Genome Sequencing Center for Infectious Disease"/>
            <person name="Wu L."/>
            <person name="Ma J."/>
        </authorList>
    </citation>
    <scope>NUCLEOTIDE SEQUENCE [LARGE SCALE GENOMIC DNA]</scope>
    <source>
        <strain evidence="2">CGMCC 1.13666</strain>
    </source>
</reference>
<keyword evidence="2" id="KW-1185">Reference proteome</keyword>
<gene>
    <name evidence="1" type="ORF">ACFQH5_20215</name>
</gene>
<dbReference type="Proteomes" id="UP001596411">
    <property type="component" value="Unassembled WGS sequence"/>
</dbReference>
<accession>A0ABW2F4C7</accession>
<name>A0ABW2F4C7_9GAMM</name>
<evidence type="ECO:0008006" key="3">
    <source>
        <dbReference type="Google" id="ProtNLM"/>
    </source>
</evidence>
<dbReference type="RefSeq" id="WP_346064149.1">
    <property type="nucleotide sequence ID" value="NZ_BAAADR010000045.1"/>
</dbReference>
<sequence length="106" mass="10960">MARLFGKQDNLTVTDKLRLGKDSKMKLGNADGSESEVTVAEIKKLAGTGATIASGTTQAKITDASTAHALNATFSDTEVEAALDALGTKINTLIDALEAFKVSSTS</sequence>
<evidence type="ECO:0000313" key="2">
    <source>
        <dbReference type="Proteomes" id="UP001596411"/>
    </source>
</evidence>
<protein>
    <recommendedName>
        <fullName evidence="3">Head fiber protein</fullName>
    </recommendedName>
</protein>